<name>A0A9P8VM84_9PEZI</name>
<reference evidence="2" key="1">
    <citation type="journal article" date="2021" name="Nat. Commun.">
        <title>Genetic determinants of endophytism in the Arabidopsis root mycobiome.</title>
        <authorList>
            <person name="Mesny F."/>
            <person name="Miyauchi S."/>
            <person name="Thiergart T."/>
            <person name="Pickel B."/>
            <person name="Atanasova L."/>
            <person name="Karlsson M."/>
            <person name="Huettel B."/>
            <person name="Barry K.W."/>
            <person name="Haridas S."/>
            <person name="Chen C."/>
            <person name="Bauer D."/>
            <person name="Andreopoulos W."/>
            <person name="Pangilinan J."/>
            <person name="LaButti K."/>
            <person name="Riley R."/>
            <person name="Lipzen A."/>
            <person name="Clum A."/>
            <person name="Drula E."/>
            <person name="Henrissat B."/>
            <person name="Kohler A."/>
            <person name="Grigoriev I.V."/>
            <person name="Martin F.M."/>
            <person name="Hacquard S."/>
        </authorList>
    </citation>
    <scope>NUCLEOTIDE SEQUENCE</scope>
    <source>
        <strain evidence="2">MPI-SDFR-AT-0117</strain>
    </source>
</reference>
<protein>
    <submittedName>
        <fullName evidence="2">Uncharacterized protein</fullName>
    </submittedName>
</protein>
<accession>A0A9P8VM84</accession>
<proteinExistence type="predicted"/>
<dbReference type="EMBL" id="JAGSXJ010000002">
    <property type="protein sequence ID" value="KAH6695270.1"/>
    <property type="molecule type" value="Genomic_DNA"/>
</dbReference>
<feature type="compositionally biased region" description="Polar residues" evidence="1">
    <location>
        <begin position="183"/>
        <end position="193"/>
    </location>
</feature>
<organism evidence="2 3">
    <name type="scientific">Plectosphaerella plurivora</name>
    <dbReference type="NCBI Taxonomy" id="936078"/>
    <lineage>
        <taxon>Eukaryota</taxon>
        <taxon>Fungi</taxon>
        <taxon>Dikarya</taxon>
        <taxon>Ascomycota</taxon>
        <taxon>Pezizomycotina</taxon>
        <taxon>Sordariomycetes</taxon>
        <taxon>Hypocreomycetidae</taxon>
        <taxon>Glomerellales</taxon>
        <taxon>Plectosphaerellaceae</taxon>
        <taxon>Plectosphaerella</taxon>
    </lineage>
</organism>
<evidence type="ECO:0000313" key="2">
    <source>
        <dbReference type="EMBL" id="KAH6695270.1"/>
    </source>
</evidence>
<sequence>MSLPLKVQIGIRDNWAAESSPPQTALKKLAAVLGQAVVVDPEWQLLLNELGELYSDKLGFVQAVAGCVEVFANSATELLEDEEAHEQWIETLLEKTKTRSQLRLFLETSKSTEALASWSGQRCAFVVQLPKKQVLFPSQLYPSFRGGLLECFGAKSTSTPAAADDWADVKVDKATGKPAVSEPPTTTSTTQRPAASEYLPNWESLPRPDELLLKPPYHLILHAGVSQISIECSHSPSLKLLSDYLKRWCRVNHNDSRSPPAVDIRLQQSAFGLSEMFDRLELSTKENRYVAQFQVTTPMMLALIEGVLGYTMLSGEGGTWTFRRETEFRLR</sequence>
<keyword evidence="3" id="KW-1185">Reference proteome</keyword>
<dbReference type="AlphaFoldDB" id="A0A9P8VM84"/>
<feature type="region of interest" description="Disordered" evidence="1">
    <location>
        <begin position="175"/>
        <end position="195"/>
    </location>
</feature>
<comment type="caution">
    <text evidence="2">The sequence shown here is derived from an EMBL/GenBank/DDBJ whole genome shotgun (WGS) entry which is preliminary data.</text>
</comment>
<evidence type="ECO:0000256" key="1">
    <source>
        <dbReference type="SAM" id="MobiDB-lite"/>
    </source>
</evidence>
<dbReference type="Proteomes" id="UP000770015">
    <property type="component" value="Unassembled WGS sequence"/>
</dbReference>
<dbReference type="OrthoDB" id="4926491at2759"/>
<gene>
    <name evidence="2" type="ORF">F5X68DRAFT_272679</name>
</gene>
<evidence type="ECO:0000313" key="3">
    <source>
        <dbReference type="Proteomes" id="UP000770015"/>
    </source>
</evidence>